<sequence>MSLIAGGPLDYGELLLWGCRTDFVGASLGLEAAEGLQAEILPYRRTFWLMTGVARHIAELIPTGFIHSSPLFFYLFFLTQEMPATKSKFRCDLCNRKFMRSEYLHRHIQHRAGAKPYSCGASVTSSSRASMLLRCTFHPPRAISLTSMARDTPQRYGQTHGPDDDFWLLLIGRGRDACEQRAASKQCAKSPVTGVRTGASPTNFRIGVHRTVSGHE</sequence>
<organism evidence="1 2">
    <name type="scientific">Fusarium decemcellulare</name>
    <dbReference type="NCBI Taxonomy" id="57161"/>
    <lineage>
        <taxon>Eukaryota</taxon>
        <taxon>Fungi</taxon>
        <taxon>Dikarya</taxon>
        <taxon>Ascomycota</taxon>
        <taxon>Pezizomycotina</taxon>
        <taxon>Sordariomycetes</taxon>
        <taxon>Hypocreomycetidae</taxon>
        <taxon>Hypocreales</taxon>
        <taxon>Nectriaceae</taxon>
        <taxon>Fusarium</taxon>
        <taxon>Fusarium decemcellulare species complex</taxon>
    </lineage>
</organism>
<name>A0ACC1S379_9HYPO</name>
<proteinExistence type="predicted"/>
<accession>A0ACC1S379</accession>
<reference evidence="1" key="1">
    <citation type="submission" date="2022-08" db="EMBL/GenBank/DDBJ databases">
        <title>Genome Sequence of Fusarium decemcellulare.</title>
        <authorList>
            <person name="Buettner E."/>
        </authorList>
    </citation>
    <scope>NUCLEOTIDE SEQUENCE</scope>
    <source>
        <strain evidence="1">Babe19</strain>
    </source>
</reference>
<evidence type="ECO:0000313" key="2">
    <source>
        <dbReference type="Proteomes" id="UP001148629"/>
    </source>
</evidence>
<protein>
    <submittedName>
        <fullName evidence="1">Uncharacterized protein</fullName>
    </submittedName>
</protein>
<keyword evidence="2" id="KW-1185">Reference proteome</keyword>
<dbReference type="EMBL" id="JANRMS010001102">
    <property type="protein sequence ID" value="KAJ3531039.1"/>
    <property type="molecule type" value="Genomic_DNA"/>
</dbReference>
<evidence type="ECO:0000313" key="1">
    <source>
        <dbReference type="EMBL" id="KAJ3531039.1"/>
    </source>
</evidence>
<dbReference type="Proteomes" id="UP001148629">
    <property type="component" value="Unassembled WGS sequence"/>
</dbReference>
<gene>
    <name evidence="1" type="ORF">NM208_g9055</name>
</gene>
<comment type="caution">
    <text evidence="1">The sequence shown here is derived from an EMBL/GenBank/DDBJ whole genome shotgun (WGS) entry which is preliminary data.</text>
</comment>